<feature type="domain" description="FAD-binding FR-type" evidence="15">
    <location>
        <begin position="660"/>
        <end position="885"/>
    </location>
</feature>
<dbReference type="PANTHER" id="PTHR19384">
    <property type="entry name" value="NITRIC OXIDE SYNTHASE-RELATED"/>
    <property type="match status" value="1"/>
</dbReference>
<dbReference type="KEGG" id="cpoy:GP475_11010"/>
<dbReference type="Pfam" id="PF00667">
    <property type="entry name" value="FAD_binding_1"/>
    <property type="match status" value="1"/>
</dbReference>
<evidence type="ECO:0000256" key="6">
    <source>
        <dbReference type="ARBA" id="ARBA00022723"/>
    </source>
</evidence>
<dbReference type="EC" id="1.14.14.1" evidence="12"/>
<dbReference type="Gene3D" id="3.40.50.80">
    <property type="entry name" value="Nucleotide-binding domain of ferredoxin-NADP reductase (FNR) module"/>
    <property type="match status" value="1"/>
</dbReference>
<dbReference type="Gene3D" id="2.40.30.10">
    <property type="entry name" value="Translation factors"/>
    <property type="match status" value="1"/>
</dbReference>
<dbReference type="InterPro" id="IPR008254">
    <property type="entry name" value="Flavodoxin/NO_synth"/>
</dbReference>
<dbReference type="InterPro" id="IPR001433">
    <property type="entry name" value="OxRdtase_FAD/NAD-bd"/>
</dbReference>
<dbReference type="InterPro" id="IPR029039">
    <property type="entry name" value="Flavoprotein-like_sf"/>
</dbReference>
<dbReference type="GO" id="GO:0005829">
    <property type="term" value="C:cytosol"/>
    <property type="evidence" value="ECO:0007669"/>
    <property type="project" value="TreeGrafter"/>
</dbReference>
<dbReference type="SUPFAM" id="SSF63380">
    <property type="entry name" value="Riboflavin synthase domain-like"/>
    <property type="match status" value="1"/>
</dbReference>
<dbReference type="GO" id="GO:0005506">
    <property type="term" value="F:iron ion binding"/>
    <property type="evidence" value="ECO:0007669"/>
    <property type="project" value="UniProtKB-UniRule"/>
</dbReference>
<proteinExistence type="inferred from homology"/>
<accession>A0A7H0SRC4</accession>
<dbReference type="PIRSF" id="PIRSF000209">
    <property type="entry name" value="Bifunctional_P450_P450R"/>
    <property type="match status" value="1"/>
</dbReference>
<dbReference type="Gene3D" id="3.40.50.360">
    <property type="match status" value="1"/>
</dbReference>
<dbReference type="Gene3D" id="1.10.630.10">
    <property type="entry name" value="Cytochrome P450"/>
    <property type="match status" value="1"/>
</dbReference>
<dbReference type="GO" id="GO:0020037">
    <property type="term" value="F:heme binding"/>
    <property type="evidence" value="ECO:0007669"/>
    <property type="project" value="UniProtKB-UniRule"/>
</dbReference>
<feature type="binding site" description="axial binding residue" evidence="13">
    <location>
        <position position="407"/>
    </location>
    <ligand>
        <name>heme</name>
        <dbReference type="ChEBI" id="CHEBI:30413"/>
    </ligand>
    <ligandPart>
        <name>Fe</name>
        <dbReference type="ChEBI" id="CHEBI:18248"/>
    </ligandPart>
</feature>
<evidence type="ECO:0000256" key="11">
    <source>
        <dbReference type="ARBA" id="ARBA00023033"/>
    </source>
</evidence>
<dbReference type="SUPFAM" id="SSF52343">
    <property type="entry name" value="Ferredoxin reductase-like, C-terminal NADP-linked domain"/>
    <property type="match status" value="1"/>
</dbReference>
<dbReference type="EMBL" id="CP046884">
    <property type="protein sequence ID" value="QNQ91099.1"/>
    <property type="molecule type" value="Genomic_DNA"/>
</dbReference>
<keyword evidence="3 12" id="KW-0349">Heme</keyword>
<keyword evidence="11 12" id="KW-0503">Monooxygenase</keyword>
<gene>
    <name evidence="16" type="ORF">GP475_11010</name>
</gene>
<dbReference type="CDD" id="cd11068">
    <property type="entry name" value="CYP120A1"/>
    <property type="match status" value="1"/>
</dbReference>
<dbReference type="InterPro" id="IPR003097">
    <property type="entry name" value="CysJ-like_FAD-binding"/>
</dbReference>
<evidence type="ECO:0000256" key="8">
    <source>
        <dbReference type="ARBA" id="ARBA00022857"/>
    </source>
</evidence>
<dbReference type="InterPro" id="IPR002401">
    <property type="entry name" value="Cyt_P450_E_grp-I"/>
</dbReference>
<keyword evidence="5 12" id="KW-0288">FMN</keyword>
<keyword evidence="17" id="KW-1185">Reference proteome</keyword>
<dbReference type="EC" id="1.6.2.4" evidence="12"/>
<organism evidence="16 17">
    <name type="scientific">Corynebacterium poyangense</name>
    <dbReference type="NCBI Taxonomy" id="2684405"/>
    <lineage>
        <taxon>Bacteria</taxon>
        <taxon>Bacillati</taxon>
        <taxon>Actinomycetota</taxon>
        <taxon>Actinomycetes</taxon>
        <taxon>Mycobacteriales</taxon>
        <taxon>Corynebacteriaceae</taxon>
        <taxon>Corynebacterium</taxon>
    </lineage>
</organism>
<dbReference type="InterPro" id="IPR017927">
    <property type="entry name" value="FAD-bd_FR_type"/>
</dbReference>
<dbReference type="SUPFAM" id="SSF48264">
    <property type="entry name" value="Cytochrome P450"/>
    <property type="match status" value="1"/>
</dbReference>
<dbReference type="PRINTS" id="PR00463">
    <property type="entry name" value="EP450I"/>
</dbReference>
<keyword evidence="8 12" id="KW-0521">NADP</keyword>
<dbReference type="PROSITE" id="PS51384">
    <property type="entry name" value="FAD_FR"/>
    <property type="match status" value="1"/>
</dbReference>
<evidence type="ECO:0000313" key="16">
    <source>
        <dbReference type="EMBL" id="QNQ91099.1"/>
    </source>
</evidence>
<dbReference type="GO" id="GO:0050660">
    <property type="term" value="F:flavin adenine dinucleotide binding"/>
    <property type="evidence" value="ECO:0007669"/>
    <property type="project" value="TreeGrafter"/>
</dbReference>
<evidence type="ECO:0000256" key="3">
    <source>
        <dbReference type="ARBA" id="ARBA00022617"/>
    </source>
</evidence>
<dbReference type="Gene3D" id="1.20.990.10">
    <property type="entry name" value="NADPH-cytochrome p450 Reductase, Chain A, domain 3"/>
    <property type="match status" value="1"/>
</dbReference>
<evidence type="ECO:0000259" key="15">
    <source>
        <dbReference type="PROSITE" id="PS51384"/>
    </source>
</evidence>
<evidence type="ECO:0000313" key="17">
    <source>
        <dbReference type="Proteomes" id="UP000516320"/>
    </source>
</evidence>
<dbReference type="Pfam" id="PF00067">
    <property type="entry name" value="p450"/>
    <property type="match status" value="1"/>
</dbReference>
<sequence length="1028" mass="114825">MPTKIPGPRPYPVIGTAWSVDPSRLVQSDMELAEQYGEIFVQRFPGRAPVIFVSSRRLVAELCDESRFDKQVHPAIENVRAFAGNGLFTADTPDPDWQKAHRVLMPAFSPMALSTMYDDMVDIAEQLLLKWSRLNPGEKILVTDDFTRLTLDTIALCSFRYRFNSFYSENMHDFVEAMVSGLEESSRRAHKPEIVKKTTMRTSGKRLDKSVEVMHQIVDDLIARRRRDKSPDREKDILDLMLEATDPETGEHLSDENVRFQLVSFLIAGHETTSGLLSFAVYELLNNRGALREAQEFVDRTLKGRFPKREDLPRLDHIDHILRETLRLHPTAPAFGVSPFEPTTIGGPDGYEVNPGDTILVLLPLMHRDPEVWENPERFDPSRFEFDKANALPPHAWKPFGNGQRSCIGRGFAIQEATLMLTAILQNFDLELADPDYSLSIKETLTIKPDDLYITIKPRFDHMILPGSEPSESEEAETDTMAAFSEVPQHHTPMQVLYGSNADTARSFATRIAERAKVAGFLPTVDRLDSGVDNLLSDGPVMIVTSSYEGLPPDNARQFVSWVEHNQLDLSDVSYAVFGCGNRQWANTFQRIPTLVDDKLAEHGARRIVSRGVADALGDFEGAFSQWSEGLWETLADEYGFQVTGETTAPLPEVTVVEDQEFDTATIRSIEQLSTEADGEIRRKFRIAVELPEGTTYETGDYLDVLPRNSKENVRRALRLCGLHYYDQVTIGDETVFAGEWLARTVDLNAPATRRAIDALLDRAGACPPDAEKLRHLKEGDAHEREIVSPRVSLLDLVESLHAVRPDLAIFAGCVPPLTPREYSISSTPLDDPRVAELTISEVAAPAWSGTGTYHGLATTWLSERSVGEDIPIRIRPGREQFRAPADLETPMVLVAAGSGIAPLRAFIRDVQLRAEQSNTTPAASHLYYGCHGPDSDALYAEEFKHVDWLTVHWAYSRHPREGDIRYAQHVLREDADNLRTMIGNGAKVLVCGSASTVAAETRTVLDELLGGVQQLEENGQVAVESFS</sequence>
<dbReference type="Pfam" id="PF00258">
    <property type="entry name" value="Flavodoxin_1"/>
    <property type="match status" value="1"/>
</dbReference>
<dbReference type="PROSITE" id="PS00086">
    <property type="entry name" value="CYTOCHROME_P450"/>
    <property type="match status" value="1"/>
</dbReference>
<evidence type="ECO:0000256" key="4">
    <source>
        <dbReference type="ARBA" id="ARBA00022630"/>
    </source>
</evidence>
<evidence type="ECO:0000256" key="13">
    <source>
        <dbReference type="PIRSR" id="PIRSR000209-1"/>
    </source>
</evidence>
<dbReference type="AlphaFoldDB" id="A0A7H0SRC4"/>
<evidence type="ECO:0000256" key="9">
    <source>
        <dbReference type="ARBA" id="ARBA00023002"/>
    </source>
</evidence>
<dbReference type="InterPro" id="IPR001128">
    <property type="entry name" value="Cyt_P450"/>
</dbReference>
<dbReference type="InterPro" id="IPR017972">
    <property type="entry name" value="Cyt_P450_CS"/>
</dbReference>
<dbReference type="SUPFAM" id="SSF52218">
    <property type="entry name" value="Flavoproteins"/>
    <property type="match status" value="1"/>
</dbReference>
<dbReference type="PANTHER" id="PTHR19384:SF17">
    <property type="entry name" value="NADPH--CYTOCHROME P450 REDUCTASE"/>
    <property type="match status" value="1"/>
</dbReference>
<dbReference type="Proteomes" id="UP000516320">
    <property type="component" value="Chromosome"/>
</dbReference>
<comment type="cofactor">
    <cofactor evidence="12">
        <name>FAD</name>
        <dbReference type="ChEBI" id="CHEBI:57692"/>
    </cofactor>
    <cofactor evidence="12">
        <name>FMN</name>
        <dbReference type="ChEBI" id="CHEBI:58210"/>
    </cofactor>
</comment>
<keyword evidence="2 12" id="KW-0813">Transport</keyword>
<evidence type="ECO:0000256" key="1">
    <source>
        <dbReference type="ARBA" id="ARBA00010018"/>
    </source>
</evidence>
<keyword evidence="12" id="KW-0249">Electron transport</keyword>
<evidence type="ECO:0000256" key="7">
    <source>
        <dbReference type="ARBA" id="ARBA00022827"/>
    </source>
</evidence>
<comment type="similarity">
    <text evidence="1 12">In the N-terminal section; belongs to the cytochrome P450 family.</text>
</comment>
<keyword evidence="6 12" id="KW-0479">Metal-binding</keyword>
<dbReference type="InterPro" id="IPR017938">
    <property type="entry name" value="Riboflavin_synthase-like_b-brl"/>
</dbReference>
<evidence type="ECO:0000256" key="12">
    <source>
        <dbReference type="PIRNR" id="PIRNR000209"/>
    </source>
</evidence>
<comment type="cofactor">
    <cofactor evidence="12 13">
        <name>heme</name>
        <dbReference type="ChEBI" id="CHEBI:30413"/>
    </cofactor>
</comment>
<reference evidence="16 17" key="1">
    <citation type="submission" date="2019-12" db="EMBL/GenBank/DDBJ databases">
        <title>Corynebacterium sp. nov., isolated from feces of the Anser Albifrons in China.</title>
        <authorList>
            <person name="Liu Q."/>
        </authorList>
    </citation>
    <scope>NUCLEOTIDE SEQUENCE [LARGE SCALE GENOMIC DNA]</scope>
    <source>
        <strain evidence="16 17">4H37-19</strain>
    </source>
</reference>
<dbReference type="InterPro" id="IPR039261">
    <property type="entry name" value="FNR_nucleotide-bd"/>
</dbReference>
<evidence type="ECO:0000256" key="10">
    <source>
        <dbReference type="ARBA" id="ARBA00023004"/>
    </source>
</evidence>
<dbReference type="InterPro" id="IPR023173">
    <property type="entry name" value="NADPH_Cyt_P450_Rdtase_alpha"/>
</dbReference>
<comment type="catalytic activity">
    <reaction evidence="12">
        <text>an organic molecule + reduced [NADPH--hemoprotein reductase] + O2 = an alcohol + oxidized [NADPH--hemoprotein reductase] + H2O + H(+)</text>
        <dbReference type="Rhea" id="RHEA:17149"/>
        <dbReference type="Rhea" id="RHEA-COMP:11964"/>
        <dbReference type="Rhea" id="RHEA-COMP:11965"/>
        <dbReference type="ChEBI" id="CHEBI:15377"/>
        <dbReference type="ChEBI" id="CHEBI:15378"/>
        <dbReference type="ChEBI" id="CHEBI:15379"/>
        <dbReference type="ChEBI" id="CHEBI:30879"/>
        <dbReference type="ChEBI" id="CHEBI:57618"/>
        <dbReference type="ChEBI" id="CHEBI:58210"/>
        <dbReference type="ChEBI" id="CHEBI:142491"/>
        <dbReference type="EC" id="1.14.14.1"/>
    </reaction>
</comment>
<evidence type="ECO:0000256" key="5">
    <source>
        <dbReference type="ARBA" id="ARBA00022643"/>
    </source>
</evidence>
<keyword evidence="10 12" id="KW-0408">Iron</keyword>
<keyword evidence="7 12" id="KW-0274">FAD</keyword>
<protein>
    <recommendedName>
        <fullName evidence="12">Bifunctional cytochrome P450/NADPH--P450 reductase</fullName>
    </recommendedName>
    <domain>
        <recommendedName>
            <fullName evidence="12">Cytochrome P450</fullName>
            <ecNumber evidence="12">1.14.14.1</ecNumber>
        </recommendedName>
    </domain>
    <domain>
        <recommendedName>
            <fullName evidence="12">NADPH--cytochrome P450 reductase</fullName>
            <ecNumber evidence="12">1.6.2.4</ecNumber>
        </recommendedName>
    </domain>
</protein>
<dbReference type="GO" id="GO:0010181">
    <property type="term" value="F:FMN binding"/>
    <property type="evidence" value="ECO:0007669"/>
    <property type="project" value="UniProtKB-UniRule"/>
</dbReference>
<keyword evidence="4 12" id="KW-0285">Flavoprotein</keyword>
<dbReference type="PROSITE" id="PS50902">
    <property type="entry name" value="FLAVODOXIN_LIKE"/>
    <property type="match status" value="1"/>
</dbReference>
<comment type="catalytic activity">
    <reaction evidence="12">
        <text>2 oxidized [cytochrome P450] + NADPH = 2 reduced [cytochrome P450] + NADP(+) + H(+)</text>
        <dbReference type="Rhea" id="RHEA:24040"/>
        <dbReference type="Rhea" id="RHEA-COMP:14627"/>
        <dbReference type="Rhea" id="RHEA-COMP:14628"/>
        <dbReference type="ChEBI" id="CHEBI:15378"/>
        <dbReference type="ChEBI" id="CHEBI:55376"/>
        <dbReference type="ChEBI" id="CHEBI:57783"/>
        <dbReference type="ChEBI" id="CHEBI:58349"/>
        <dbReference type="ChEBI" id="CHEBI:60344"/>
        <dbReference type="EC" id="1.6.2.4"/>
    </reaction>
</comment>
<dbReference type="PRINTS" id="PR00385">
    <property type="entry name" value="P450"/>
</dbReference>
<dbReference type="RefSeq" id="WP_187974412.1">
    <property type="nucleotide sequence ID" value="NZ_CP046884.1"/>
</dbReference>
<evidence type="ECO:0000256" key="2">
    <source>
        <dbReference type="ARBA" id="ARBA00022448"/>
    </source>
</evidence>
<dbReference type="InterPro" id="IPR023206">
    <property type="entry name" value="Bifunctional_P450_P450_red"/>
</dbReference>
<dbReference type="GO" id="GO:0070330">
    <property type="term" value="F:aromatase activity"/>
    <property type="evidence" value="ECO:0007669"/>
    <property type="project" value="UniProtKB-UniRule"/>
</dbReference>
<dbReference type="FunFam" id="1.10.630.10:FF:000040">
    <property type="entry name" value="Bifunctional cytochrome P450/NADPH--P450 reductase"/>
    <property type="match status" value="1"/>
</dbReference>
<evidence type="ECO:0000259" key="14">
    <source>
        <dbReference type="PROSITE" id="PS50902"/>
    </source>
</evidence>
<dbReference type="InterPro" id="IPR036396">
    <property type="entry name" value="Cyt_P450_sf"/>
</dbReference>
<name>A0A7H0SRC4_9CORY</name>
<dbReference type="GO" id="GO:0003958">
    <property type="term" value="F:NADPH-hemoprotein reductase activity"/>
    <property type="evidence" value="ECO:0007669"/>
    <property type="project" value="UniProtKB-UniRule"/>
</dbReference>
<keyword evidence="9 12" id="KW-0560">Oxidoreductase</keyword>
<dbReference type="Pfam" id="PF00175">
    <property type="entry name" value="NAD_binding_1"/>
    <property type="match status" value="1"/>
</dbReference>
<feature type="domain" description="Flavodoxin-like" evidence="14">
    <location>
        <begin position="494"/>
        <end position="632"/>
    </location>
</feature>